<dbReference type="EMBL" id="AP024702">
    <property type="protein sequence ID" value="BCX48005.1"/>
    <property type="molecule type" value="Genomic_DNA"/>
</dbReference>
<accession>A0ABN6H940</accession>
<keyword evidence="3" id="KW-0378">Hydrolase</keyword>
<organism evidence="7 8">
    <name type="scientific">Haloferula helveola</name>
    <dbReference type="NCBI Taxonomy" id="490095"/>
    <lineage>
        <taxon>Bacteria</taxon>
        <taxon>Pseudomonadati</taxon>
        <taxon>Verrucomicrobiota</taxon>
        <taxon>Verrucomicrobiia</taxon>
        <taxon>Verrucomicrobiales</taxon>
        <taxon>Verrucomicrobiaceae</taxon>
        <taxon>Haloferula</taxon>
    </lineage>
</organism>
<name>A0ABN6H940_9BACT</name>
<evidence type="ECO:0000256" key="2">
    <source>
        <dbReference type="ARBA" id="ARBA00022723"/>
    </source>
</evidence>
<evidence type="ECO:0000256" key="5">
    <source>
        <dbReference type="SAM" id="MobiDB-lite"/>
    </source>
</evidence>
<protein>
    <recommendedName>
        <fullName evidence="6">Sulfatase N-terminal domain-containing protein</fullName>
    </recommendedName>
</protein>
<dbReference type="InterPro" id="IPR024607">
    <property type="entry name" value="Sulfatase_CS"/>
</dbReference>
<dbReference type="Proteomes" id="UP001374893">
    <property type="component" value="Chromosome"/>
</dbReference>
<dbReference type="CDD" id="cd16143">
    <property type="entry name" value="ARS_like"/>
    <property type="match status" value="1"/>
</dbReference>
<dbReference type="InterPro" id="IPR000917">
    <property type="entry name" value="Sulfatase_N"/>
</dbReference>
<evidence type="ECO:0000313" key="8">
    <source>
        <dbReference type="Proteomes" id="UP001374893"/>
    </source>
</evidence>
<evidence type="ECO:0000313" key="7">
    <source>
        <dbReference type="EMBL" id="BCX48005.1"/>
    </source>
</evidence>
<dbReference type="InterPro" id="IPR017850">
    <property type="entry name" value="Alkaline_phosphatase_core_sf"/>
</dbReference>
<keyword evidence="8" id="KW-1185">Reference proteome</keyword>
<dbReference type="InterPro" id="IPR050738">
    <property type="entry name" value="Sulfatase"/>
</dbReference>
<dbReference type="PROSITE" id="PS00149">
    <property type="entry name" value="SULFATASE_2"/>
    <property type="match status" value="1"/>
</dbReference>
<evidence type="ECO:0000256" key="1">
    <source>
        <dbReference type="ARBA" id="ARBA00008779"/>
    </source>
</evidence>
<evidence type="ECO:0000259" key="6">
    <source>
        <dbReference type="Pfam" id="PF00884"/>
    </source>
</evidence>
<dbReference type="Gene3D" id="3.40.720.10">
    <property type="entry name" value="Alkaline Phosphatase, subunit A"/>
    <property type="match status" value="1"/>
</dbReference>
<reference evidence="7 8" key="1">
    <citation type="submission" date="2021-06" db="EMBL/GenBank/DDBJ databases">
        <title>Complete genome of Haloferula helveola possessing various polysaccharide degrading enzymes.</title>
        <authorList>
            <person name="Takami H."/>
            <person name="Huang C."/>
            <person name="Hamasaki K."/>
        </authorList>
    </citation>
    <scope>NUCLEOTIDE SEQUENCE [LARGE SCALE GENOMIC DNA]</scope>
    <source>
        <strain evidence="7 8">CN-1</strain>
    </source>
</reference>
<sequence length="485" mass="54394">MRFPALLIGVAMVSAVLATERPNVVFIMADDLGYGDLSCYGATHFKTPACDRLAREGMRFTDAHSPSAVCTPTRYSVLTGRYAWRSWLKNWVLQENHPLLIDPDRLTMGKVFQKAGYTTGCIGKWHLGWGTELNPDFGAEPKPGPLEVGFDSFFGVPFSHNSSKPLQVYVRDRSIVGLEPGLGYRGKEAMKDTVRKLEDTAIELSNEAVKFIDRHKDERFFLYYPTTNIHFPLTPNKRFEGKTKAGIYGEFTVEFDWAVGQLLDALDRNGLTDKTMVVLTSDNGGRPHPSLNGHECNGPWRGTKRTIYEGGHRVPLIVRWPGQVKAGTETDETVCLTDFFATFASMLGQETPDDAGEDSYDLGPLLLGEASDQPIREATVHHSVAGQFAIRKGDWKLIEGSGDGDYPRKADGKMDVKTYQPTRDPESGEWVELDYFRLKPDGAFQLFNLAEDPSEKRDLADERPEKVRELKELLDRYRSAKRSTP</sequence>
<keyword evidence="2" id="KW-0479">Metal-binding</keyword>
<dbReference type="PANTHER" id="PTHR42693">
    <property type="entry name" value="ARYLSULFATASE FAMILY MEMBER"/>
    <property type="match status" value="1"/>
</dbReference>
<evidence type="ECO:0000256" key="3">
    <source>
        <dbReference type="ARBA" id="ARBA00022801"/>
    </source>
</evidence>
<dbReference type="SUPFAM" id="SSF53649">
    <property type="entry name" value="Alkaline phosphatase-like"/>
    <property type="match status" value="1"/>
</dbReference>
<dbReference type="PANTHER" id="PTHR42693:SF53">
    <property type="entry name" value="ENDO-4-O-SULFATASE"/>
    <property type="match status" value="1"/>
</dbReference>
<dbReference type="Gene3D" id="3.30.1120.10">
    <property type="match status" value="1"/>
</dbReference>
<comment type="similarity">
    <text evidence="1">Belongs to the sulfatase family.</text>
</comment>
<feature type="domain" description="Sulfatase N-terminal" evidence="6">
    <location>
        <begin position="22"/>
        <end position="348"/>
    </location>
</feature>
<dbReference type="PROSITE" id="PS00523">
    <property type="entry name" value="SULFATASE_1"/>
    <property type="match status" value="1"/>
</dbReference>
<feature type="region of interest" description="Disordered" evidence="5">
    <location>
        <begin position="406"/>
        <end position="425"/>
    </location>
</feature>
<keyword evidence="4" id="KW-0106">Calcium</keyword>
<dbReference type="RefSeq" id="WP_338690527.1">
    <property type="nucleotide sequence ID" value="NZ_AP024702.1"/>
</dbReference>
<feature type="compositionally biased region" description="Basic and acidic residues" evidence="5">
    <location>
        <begin position="406"/>
        <end position="416"/>
    </location>
</feature>
<dbReference type="Pfam" id="PF00884">
    <property type="entry name" value="Sulfatase"/>
    <property type="match status" value="1"/>
</dbReference>
<evidence type="ECO:0000256" key="4">
    <source>
        <dbReference type="ARBA" id="ARBA00022837"/>
    </source>
</evidence>
<proteinExistence type="inferred from homology"/>
<gene>
    <name evidence="7" type="ORF">HAHE_19130</name>
</gene>